<evidence type="ECO:0000259" key="14">
    <source>
        <dbReference type="PROSITE" id="PS51843"/>
    </source>
</evidence>
<evidence type="ECO:0000256" key="10">
    <source>
        <dbReference type="ARBA" id="ARBA00023242"/>
    </source>
</evidence>
<evidence type="ECO:0000259" key="13">
    <source>
        <dbReference type="PROSITE" id="PS51030"/>
    </source>
</evidence>
<dbReference type="PROSITE" id="PS51030">
    <property type="entry name" value="NUCLEAR_REC_DBD_2"/>
    <property type="match status" value="1"/>
</dbReference>
<dbReference type="InterPro" id="IPR049636">
    <property type="entry name" value="HNF4-like_DBD"/>
</dbReference>
<keyword evidence="4 11" id="KW-0863">Zinc-finger</keyword>
<proteinExistence type="inferred from homology"/>
<evidence type="ECO:0000256" key="1">
    <source>
        <dbReference type="ARBA" id="ARBA00004123"/>
    </source>
</evidence>
<dbReference type="SUPFAM" id="SSF57716">
    <property type="entry name" value="Glucocorticoid receptor-like (DNA-binding domain)"/>
    <property type="match status" value="1"/>
</dbReference>
<evidence type="ECO:0000256" key="5">
    <source>
        <dbReference type="ARBA" id="ARBA00022833"/>
    </source>
</evidence>
<dbReference type="SMART" id="SM00430">
    <property type="entry name" value="HOLI"/>
    <property type="match status" value="1"/>
</dbReference>
<dbReference type="PANTHER" id="PTHR45680:SF23">
    <property type="entry name" value="NUCLEAR HORMONE RECEPTOR FAMILY"/>
    <property type="match status" value="1"/>
</dbReference>
<evidence type="ECO:0000256" key="9">
    <source>
        <dbReference type="ARBA" id="ARBA00023170"/>
    </source>
</evidence>
<evidence type="ECO:0000313" key="15">
    <source>
        <dbReference type="EMBL" id="KAK0405818.1"/>
    </source>
</evidence>
<evidence type="ECO:0000256" key="2">
    <source>
        <dbReference type="ARBA" id="ARBA00005993"/>
    </source>
</evidence>
<evidence type="ECO:0000256" key="4">
    <source>
        <dbReference type="ARBA" id="ARBA00022771"/>
    </source>
</evidence>
<feature type="region of interest" description="Disordered" evidence="12">
    <location>
        <begin position="78"/>
        <end position="106"/>
    </location>
</feature>
<evidence type="ECO:0000313" key="16">
    <source>
        <dbReference type="Proteomes" id="UP001175271"/>
    </source>
</evidence>
<dbReference type="Gene3D" id="3.30.50.10">
    <property type="entry name" value="Erythroid Transcription Factor GATA-1, subunit A"/>
    <property type="match status" value="1"/>
</dbReference>
<name>A0AA39HH82_9BILA</name>
<dbReference type="Gene3D" id="1.10.565.10">
    <property type="entry name" value="Retinoid X Receptor"/>
    <property type="match status" value="1"/>
</dbReference>
<dbReference type="SUPFAM" id="SSF48508">
    <property type="entry name" value="Nuclear receptor ligand-binding domain"/>
    <property type="match status" value="1"/>
</dbReference>
<dbReference type="InterPro" id="IPR013088">
    <property type="entry name" value="Znf_NHR/GATA"/>
</dbReference>
<dbReference type="EMBL" id="JAUCMV010000004">
    <property type="protein sequence ID" value="KAK0405818.1"/>
    <property type="molecule type" value="Genomic_DNA"/>
</dbReference>
<dbReference type="PANTHER" id="PTHR45680">
    <property type="entry name" value="NUCLEAR HORMONE RECEPTOR FAMILY"/>
    <property type="match status" value="1"/>
</dbReference>
<accession>A0AA39HH82</accession>
<comment type="caution">
    <text evidence="15">The sequence shown here is derived from an EMBL/GenBank/DDBJ whole genome shotgun (WGS) entry which is preliminary data.</text>
</comment>
<sequence>MDVAQTCAVCENVSSGMHFGAETCRACGAFFRRTVACKLVYVCKHAQNCDVSKEKRNTCKSCRYSRCINVGMKVELVQPNRDNSLPRREPPPPQKSPPKTLESSPSTSSFHEFFITEDNNGSTPTQTDQDLIHAMIRAYKDLVEQRKSYMRLFGANNDGLNDMFAPEESASNAVIGIEEFSLEEHVTCSKLELQMFGEMCMKLPVFHQLGSEQRWILFKQFWRNTVALDRAFETVNLLGVDDDKRMIMHNRKAFNIYDVTVAEAENHGQMGVFEIRRLFGPMLINTYEGLILPMKRLKPSLFEFVTMTGLLLFPVQLSDAKEHTREVCRKARESLMTSLHSYFTSNGIHNYSTRLSLIMDVTYAAEKTVAKIKEDVIMAQIFNAWKLDVTLSEIFDK</sequence>
<dbReference type="GO" id="GO:0008270">
    <property type="term" value="F:zinc ion binding"/>
    <property type="evidence" value="ECO:0007669"/>
    <property type="project" value="UniProtKB-KW"/>
</dbReference>
<keyword evidence="5 11" id="KW-0862">Zinc</keyword>
<keyword evidence="3 11" id="KW-0479">Metal-binding</keyword>
<dbReference type="PRINTS" id="PR00047">
    <property type="entry name" value="STROIDFINGER"/>
</dbReference>
<keyword evidence="7 11" id="KW-0238">DNA-binding</keyword>
<dbReference type="GO" id="GO:0003700">
    <property type="term" value="F:DNA-binding transcription factor activity"/>
    <property type="evidence" value="ECO:0007669"/>
    <property type="project" value="InterPro"/>
</dbReference>
<dbReference type="Proteomes" id="UP001175271">
    <property type="component" value="Unassembled WGS sequence"/>
</dbReference>
<dbReference type="AlphaFoldDB" id="A0AA39HH82"/>
<evidence type="ECO:0000256" key="8">
    <source>
        <dbReference type="ARBA" id="ARBA00023163"/>
    </source>
</evidence>
<comment type="subcellular location">
    <subcellularLocation>
        <location evidence="1 11">Nucleus</location>
    </subcellularLocation>
</comment>
<protein>
    <recommendedName>
        <fullName evidence="17">Nuclear receptor domain-containing protein</fullName>
    </recommendedName>
</protein>
<dbReference type="PROSITE" id="PS51843">
    <property type="entry name" value="NR_LBD"/>
    <property type="match status" value="1"/>
</dbReference>
<dbReference type="GO" id="GO:0000978">
    <property type="term" value="F:RNA polymerase II cis-regulatory region sequence-specific DNA binding"/>
    <property type="evidence" value="ECO:0007669"/>
    <property type="project" value="InterPro"/>
</dbReference>
<keyword evidence="6 11" id="KW-0805">Transcription regulation</keyword>
<evidence type="ECO:0008006" key="17">
    <source>
        <dbReference type="Google" id="ProtNLM"/>
    </source>
</evidence>
<feature type="domain" description="NR LBD" evidence="14">
    <location>
        <begin position="127"/>
        <end position="397"/>
    </location>
</feature>
<evidence type="ECO:0000256" key="7">
    <source>
        <dbReference type="ARBA" id="ARBA00023125"/>
    </source>
</evidence>
<dbReference type="InterPro" id="IPR000536">
    <property type="entry name" value="Nucl_hrmn_rcpt_lig-bd"/>
</dbReference>
<gene>
    <name evidence="15" type="ORF">QR680_018215</name>
</gene>
<keyword evidence="16" id="KW-1185">Reference proteome</keyword>
<dbReference type="CDD" id="cd06960">
    <property type="entry name" value="NR_DBD_HNF4A"/>
    <property type="match status" value="1"/>
</dbReference>
<comment type="similarity">
    <text evidence="2 11">Belongs to the nuclear hormone receptor family.</text>
</comment>
<dbReference type="Pfam" id="PF00105">
    <property type="entry name" value="zf-C4"/>
    <property type="match status" value="1"/>
</dbReference>
<evidence type="ECO:0000256" key="6">
    <source>
        <dbReference type="ARBA" id="ARBA00023015"/>
    </source>
</evidence>
<organism evidence="15 16">
    <name type="scientific">Steinernema hermaphroditum</name>
    <dbReference type="NCBI Taxonomy" id="289476"/>
    <lineage>
        <taxon>Eukaryota</taxon>
        <taxon>Metazoa</taxon>
        <taxon>Ecdysozoa</taxon>
        <taxon>Nematoda</taxon>
        <taxon>Chromadorea</taxon>
        <taxon>Rhabditida</taxon>
        <taxon>Tylenchina</taxon>
        <taxon>Panagrolaimomorpha</taxon>
        <taxon>Strongyloidoidea</taxon>
        <taxon>Steinernematidae</taxon>
        <taxon>Steinernema</taxon>
    </lineage>
</organism>
<keyword evidence="10 11" id="KW-0539">Nucleus</keyword>
<dbReference type="PROSITE" id="PS00031">
    <property type="entry name" value="NUCLEAR_REC_DBD_1"/>
    <property type="match status" value="1"/>
</dbReference>
<feature type="domain" description="Nuclear receptor" evidence="13">
    <location>
        <begin position="4"/>
        <end position="79"/>
    </location>
</feature>
<dbReference type="InterPro" id="IPR001628">
    <property type="entry name" value="Znf_hrmn_rcpt"/>
</dbReference>
<dbReference type="InterPro" id="IPR035500">
    <property type="entry name" value="NHR-like_dom_sf"/>
</dbReference>
<dbReference type="Pfam" id="PF00104">
    <property type="entry name" value="Hormone_recep"/>
    <property type="match status" value="1"/>
</dbReference>
<dbReference type="GO" id="GO:0005634">
    <property type="term" value="C:nucleus"/>
    <property type="evidence" value="ECO:0007669"/>
    <property type="project" value="UniProtKB-SubCell"/>
</dbReference>
<evidence type="ECO:0000256" key="3">
    <source>
        <dbReference type="ARBA" id="ARBA00022723"/>
    </source>
</evidence>
<dbReference type="SMART" id="SM00399">
    <property type="entry name" value="ZnF_C4"/>
    <property type="match status" value="1"/>
</dbReference>
<evidence type="ECO:0000256" key="11">
    <source>
        <dbReference type="RuleBase" id="RU004334"/>
    </source>
</evidence>
<keyword evidence="9 11" id="KW-0675">Receptor</keyword>
<evidence type="ECO:0000256" key="12">
    <source>
        <dbReference type="SAM" id="MobiDB-lite"/>
    </source>
</evidence>
<reference evidence="15" key="1">
    <citation type="submission" date="2023-06" db="EMBL/GenBank/DDBJ databases">
        <title>Genomic analysis of the entomopathogenic nematode Steinernema hermaphroditum.</title>
        <authorList>
            <person name="Schwarz E.M."/>
            <person name="Heppert J.K."/>
            <person name="Baniya A."/>
            <person name="Schwartz H.T."/>
            <person name="Tan C.-H."/>
            <person name="Antoshechkin I."/>
            <person name="Sternberg P.W."/>
            <person name="Goodrich-Blair H."/>
            <person name="Dillman A.R."/>
        </authorList>
    </citation>
    <scope>NUCLEOTIDE SEQUENCE</scope>
    <source>
        <strain evidence="15">PS9179</strain>
        <tissue evidence="15">Whole animal</tissue>
    </source>
</reference>
<keyword evidence="8 11" id="KW-0804">Transcription</keyword>
<dbReference type="InterPro" id="IPR051152">
    <property type="entry name" value="C.elegans_Orphan_NR"/>
</dbReference>